<dbReference type="GO" id="GO:0006730">
    <property type="term" value="P:one-carbon metabolic process"/>
    <property type="evidence" value="ECO:0007669"/>
    <property type="project" value="UniProtKB-KW"/>
</dbReference>
<dbReference type="GO" id="GO:0005524">
    <property type="term" value="F:ATP binding"/>
    <property type="evidence" value="ECO:0007669"/>
    <property type="project" value="UniProtKB-KW"/>
</dbReference>
<feature type="domain" description="S-adenosylmethionine synthetase C-terminal" evidence="16">
    <location>
        <begin position="256"/>
        <end position="397"/>
    </location>
</feature>
<dbReference type="EC" id="2.5.1.6" evidence="5 13"/>
<feature type="domain" description="S-adenosylmethionine synthetase central" evidence="15">
    <location>
        <begin position="119"/>
        <end position="252"/>
    </location>
</feature>
<dbReference type="FunFam" id="3.30.300.10:FF:000003">
    <property type="entry name" value="S-adenosylmethionine synthase"/>
    <property type="match status" value="1"/>
</dbReference>
<dbReference type="GO" id="GO:0046872">
    <property type="term" value="F:metal ion binding"/>
    <property type="evidence" value="ECO:0007669"/>
    <property type="project" value="UniProtKB-KW"/>
</dbReference>
<evidence type="ECO:0000256" key="4">
    <source>
        <dbReference type="ARBA" id="ARBA00009685"/>
    </source>
</evidence>
<dbReference type="InterPro" id="IPR022631">
    <property type="entry name" value="ADOMET_SYNTHASE_CS"/>
</dbReference>
<dbReference type="PANTHER" id="PTHR11964">
    <property type="entry name" value="S-ADENOSYLMETHIONINE SYNTHETASE"/>
    <property type="match status" value="1"/>
</dbReference>
<dbReference type="CDD" id="cd18079">
    <property type="entry name" value="S-AdoMet_synt"/>
    <property type="match status" value="1"/>
</dbReference>
<dbReference type="PROSITE" id="PS00376">
    <property type="entry name" value="ADOMET_SYNTHASE_1"/>
    <property type="match status" value="1"/>
</dbReference>
<gene>
    <name evidence="17" type="primary">metK</name>
</gene>
<evidence type="ECO:0000256" key="7">
    <source>
        <dbReference type="ARBA" id="ARBA00022679"/>
    </source>
</evidence>
<evidence type="ECO:0000256" key="2">
    <source>
        <dbReference type="ARBA" id="ARBA00001958"/>
    </source>
</evidence>
<evidence type="ECO:0000256" key="1">
    <source>
        <dbReference type="ARBA" id="ARBA00001946"/>
    </source>
</evidence>
<accession>A0A075FRT0</accession>
<dbReference type="Pfam" id="PF02772">
    <property type="entry name" value="S-AdoMet_synt_M"/>
    <property type="match status" value="1"/>
</dbReference>
<sequence length="409" mass="44161">MFTSESVASGHPDKICDSISDAIVDACLTIDPDARVAVETLVKGKAEGSVIILAGEVSLSGDAPDYEAIARQTAATIGYVDHSIGMDATSSEICEVHTHITTQSAYISQGIDGGDIDSQGAGDQGMMFGYACNETEQDDELRGRHFPIAAALAQRLTRRLDIIQRSGEIPWMRPDGKSQVTVEYENGSPCCVNTVVVAVQHDAALKERFGGSEEAEHEFITEQVREHVVEHAIPTRWLQRGYRLQVNNTGRFADPGGPYSDAGITGRKIVVDAYGGMARHGGGAFSGKDPSKVDRSAAYGARWAAKHVVVAGLADRCEIQVAYVIGQAEPVSLRVDTFGTGVMGDSEISHRVMNAFDWRPAAIIKDLDLKLPIYLKTATGGHFGRPPTAEGHFPWERIHEERIEALKST</sequence>
<dbReference type="GO" id="GO:0004478">
    <property type="term" value="F:methionine adenosyltransferase activity"/>
    <property type="evidence" value="ECO:0007669"/>
    <property type="project" value="UniProtKB-UniRule"/>
</dbReference>
<dbReference type="UniPathway" id="UPA00315">
    <property type="reaction ID" value="UER00080"/>
</dbReference>
<evidence type="ECO:0000256" key="8">
    <source>
        <dbReference type="ARBA" id="ARBA00022723"/>
    </source>
</evidence>
<keyword evidence="10" id="KW-0067">ATP-binding</keyword>
<dbReference type="Pfam" id="PF02773">
    <property type="entry name" value="S-AdoMet_synt_C"/>
    <property type="match status" value="1"/>
</dbReference>
<dbReference type="NCBIfam" id="TIGR01034">
    <property type="entry name" value="metK"/>
    <property type="match status" value="1"/>
</dbReference>
<keyword evidence="11" id="KW-0460">Magnesium</keyword>
<dbReference type="AlphaFoldDB" id="A0A075FRT0"/>
<evidence type="ECO:0000256" key="5">
    <source>
        <dbReference type="ARBA" id="ARBA00012828"/>
    </source>
</evidence>
<organism evidence="17">
    <name type="scientific">uncultured marine group II/III euryarchaeote AD1000_42_A01</name>
    <dbReference type="NCBI Taxonomy" id="1457767"/>
    <lineage>
        <taxon>Archaea</taxon>
        <taxon>Methanobacteriati</taxon>
        <taxon>Methanobacteriota</taxon>
        <taxon>environmental samples</taxon>
    </lineage>
</organism>
<keyword evidence="8" id="KW-0479">Metal-binding</keyword>
<dbReference type="InterPro" id="IPR022629">
    <property type="entry name" value="S-AdoMet_synt_central"/>
</dbReference>
<dbReference type="InterPro" id="IPR022636">
    <property type="entry name" value="S-AdoMet_synthetase_sfam"/>
</dbReference>
<keyword evidence="6" id="KW-0554">One-carbon metabolism</keyword>
<proteinExistence type="inferred from homology"/>
<keyword evidence="12" id="KW-0630">Potassium</keyword>
<name>A0A075FRT0_9EURY</name>
<evidence type="ECO:0000256" key="11">
    <source>
        <dbReference type="ARBA" id="ARBA00022842"/>
    </source>
</evidence>
<evidence type="ECO:0000259" key="14">
    <source>
        <dbReference type="Pfam" id="PF00438"/>
    </source>
</evidence>
<evidence type="ECO:0000313" key="17">
    <source>
        <dbReference type="EMBL" id="AIE93994.1"/>
    </source>
</evidence>
<evidence type="ECO:0000256" key="13">
    <source>
        <dbReference type="NCBIfam" id="TIGR01034"/>
    </source>
</evidence>
<reference evidence="17" key="1">
    <citation type="journal article" date="2014" name="Genome Biol. Evol.">
        <title>Pangenome evidence for extensive interdomain horizontal transfer affecting lineage core and shell genes in uncultured planktonic thaumarchaeota and euryarchaeota.</title>
        <authorList>
            <person name="Deschamps P."/>
            <person name="Zivanovic Y."/>
            <person name="Moreira D."/>
            <person name="Rodriguez-Valera F."/>
            <person name="Lopez-Garcia P."/>
        </authorList>
    </citation>
    <scope>NUCLEOTIDE SEQUENCE</scope>
</reference>
<dbReference type="PIRSF" id="PIRSF000497">
    <property type="entry name" value="MAT"/>
    <property type="match status" value="1"/>
</dbReference>
<evidence type="ECO:0000256" key="6">
    <source>
        <dbReference type="ARBA" id="ARBA00022563"/>
    </source>
</evidence>
<keyword evidence="7 17" id="KW-0808">Transferase</keyword>
<evidence type="ECO:0000256" key="9">
    <source>
        <dbReference type="ARBA" id="ARBA00022741"/>
    </source>
</evidence>
<evidence type="ECO:0000259" key="16">
    <source>
        <dbReference type="Pfam" id="PF02773"/>
    </source>
</evidence>
<protein>
    <recommendedName>
        <fullName evidence="5 13">Methionine adenosyltransferase</fullName>
        <ecNumber evidence="5 13">2.5.1.6</ecNumber>
    </recommendedName>
</protein>
<evidence type="ECO:0000256" key="3">
    <source>
        <dbReference type="ARBA" id="ARBA00005224"/>
    </source>
</evidence>
<feature type="domain" description="S-adenosylmethionine synthetase N-terminal" evidence="14">
    <location>
        <begin position="1"/>
        <end position="104"/>
    </location>
</feature>
<evidence type="ECO:0000256" key="10">
    <source>
        <dbReference type="ARBA" id="ARBA00022840"/>
    </source>
</evidence>
<comment type="cofactor">
    <cofactor evidence="1">
        <name>Mg(2+)</name>
        <dbReference type="ChEBI" id="CHEBI:18420"/>
    </cofactor>
</comment>
<keyword evidence="9" id="KW-0547">Nucleotide-binding</keyword>
<dbReference type="InterPro" id="IPR002133">
    <property type="entry name" value="S-AdoMet_synthetase"/>
</dbReference>
<dbReference type="EMBL" id="KF900409">
    <property type="protein sequence ID" value="AIE93994.1"/>
    <property type="molecule type" value="Genomic_DNA"/>
</dbReference>
<comment type="similarity">
    <text evidence="4">Belongs to the AdoMet synthase family.</text>
</comment>
<dbReference type="InterPro" id="IPR022630">
    <property type="entry name" value="S-AdoMet_synt_C"/>
</dbReference>
<dbReference type="Pfam" id="PF00438">
    <property type="entry name" value="S-AdoMet_synt_N"/>
    <property type="match status" value="1"/>
</dbReference>
<comment type="pathway">
    <text evidence="3">Amino-acid biosynthesis; S-adenosyl-L-methionine biosynthesis; S-adenosyl-L-methionine from L-methionine: step 1/1.</text>
</comment>
<dbReference type="Gene3D" id="3.30.300.10">
    <property type="match status" value="3"/>
</dbReference>
<evidence type="ECO:0000256" key="12">
    <source>
        <dbReference type="ARBA" id="ARBA00022958"/>
    </source>
</evidence>
<comment type="cofactor">
    <cofactor evidence="2">
        <name>K(+)</name>
        <dbReference type="ChEBI" id="CHEBI:29103"/>
    </cofactor>
</comment>
<dbReference type="PROSITE" id="PS00377">
    <property type="entry name" value="ADOMET_SYNTHASE_2"/>
    <property type="match status" value="1"/>
</dbReference>
<dbReference type="SUPFAM" id="SSF55973">
    <property type="entry name" value="S-adenosylmethionine synthetase"/>
    <property type="match status" value="3"/>
</dbReference>
<evidence type="ECO:0000259" key="15">
    <source>
        <dbReference type="Pfam" id="PF02772"/>
    </source>
</evidence>
<dbReference type="GO" id="GO:0006556">
    <property type="term" value="P:S-adenosylmethionine biosynthetic process"/>
    <property type="evidence" value="ECO:0007669"/>
    <property type="project" value="UniProtKB-UniRule"/>
</dbReference>
<dbReference type="InterPro" id="IPR022628">
    <property type="entry name" value="S-AdoMet_synt_N"/>
</dbReference>